<proteinExistence type="predicted"/>
<dbReference type="InterPro" id="IPR050942">
    <property type="entry name" value="F-box_BR-signaling"/>
</dbReference>
<dbReference type="InterPro" id="IPR005174">
    <property type="entry name" value="KIB1-4_b-propeller"/>
</dbReference>
<dbReference type="Proteomes" id="UP000631114">
    <property type="component" value="Unassembled WGS sequence"/>
</dbReference>
<comment type="caution">
    <text evidence="2">The sequence shown here is derived from an EMBL/GenBank/DDBJ whole genome shotgun (WGS) entry which is preliminary data.</text>
</comment>
<feature type="domain" description="KIB1-4 beta-propeller" evidence="1">
    <location>
        <begin position="121"/>
        <end position="334"/>
    </location>
</feature>
<organism evidence="2 3">
    <name type="scientific">Coptis chinensis</name>
    <dbReference type="NCBI Taxonomy" id="261450"/>
    <lineage>
        <taxon>Eukaryota</taxon>
        <taxon>Viridiplantae</taxon>
        <taxon>Streptophyta</taxon>
        <taxon>Embryophyta</taxon>
        <taxon>Tracheophyta</taxon>
        <taxon>Spermatophyta</taxon>
        <taxon>Magnoliopsida</taxon>
        <taxon>Ranunculales</taxon>
        <taxon>Ranunculaceae</taxon>
        <taxon>Coptidoideae</taxon>
        <taxon>Coptis</taxon>
    </lineage>
</organism>
<sequence length="382" mass="43177">MQLHTRSSSMGFTDVGGVCGNRRQPALLGLALDDVLITSAISVPRNERKMRGEDSWSPELSVGGLFSALLDKKIFHLKVISISFFSIIKFPMEDCGDLSVGLYSFQIIFHGLSFHTKDVDFFSLCDGKIYKADIPELTNRRICGSFQGGWLMTVHQNSEVQLFNPFSTSLVCLPPLTEFPGVQGILLRKKKGEVPNLVYSFTRLSCVRDMFIHSYLSLSCMRDMSIYRVVMSSSSVTSGAIIMAIQGIHRTLAFYRIGGDQESWTPVTLDKNSRFFRDVTYYQGNFYVVRNSRYVVVVRGLETPETIPYTYTEQIISEPPGRVDVDQQSYILESSVRSKQSKSKRARKEEPAELIGMGLKKLKRQGRFPAALRAETRKPFVY</sequence>
<dbReference type="PANTHER" id="PTHR44259">
    <property type="entry name" value="OS07G0183000 PROTEIN-RELATED"/>
    <property type="match status" value="1"/>
</dbReference>
<evidence type="ECO:0000259" key="1">
    <source>
        <dbReference type="Pfam" id="PF03478"/>
    </source>
</evidence>
<dbReference type="AlphaFoldDB" id="A0A835I194"/>
<gene>
    <name evidence="2" type="ORF">IFM89_010836</name>
</gene>
<protein>
    <recommendedName>
        <fullName evidence="1">KIB1-4 beta-propeller domain-containing protein</fullName>
    </recommendedName>
</protein>
<reference evidence="2 3" key="1">
    <citation type="submission" date="2020-10" db="EMBL/GenBank/DDBJ databases">
        <title>The Coptis chinensis genome and diversification of protoberbering-type alkaloids.</title>
        <authorList>
            <person name="Wang B."/>
            <person name="Shu S."/>
            <person name="Song C."/>
            <person name="Liu Y."/>
        </authorList>
    </citation>
    <scope>NUCLEOTIDE SEQUENCE [LARGE SCALE GENOMIC DNA]</scope>
    <source>
        <strain evidence="2">HL-2020</strain>
        <tissue evidence="2">Leaf</tissue>
    </source>
</reference>
<accession>A0A835I194</accession>
<keyword evidence="3" id="KW-1185">Reference proteome</keyword>
<dbReference type="Pfam" id="PF03478">
    <property type="entry name" value="Beta-prop_KIB1-4"/>
    <property type="match status" value="1"/>
</dbReference>
<dbReference type="OrthoDB" id="642536at2759"/>
<dbReference type="EMBL" id="JADFTS010000004">
    <property type="protein sequence ID" value="KAF9608704.1"/>
    <property type="molecule type" value="Genomic_DNA"/>
</dbReference>
<evidence type="ECO:0000313" key="2">
    <source>
        <dbReference type="EMBL" id="KAF9608704.1"/>
    </source>
</evidence>
<name>A0A835I194_9MAGN</name>
<evidence type="ECO:0000313" key="3">
    <source>
        <dbReference type="Proteomes" id="UP000631114"/>
    </source>
</evidence>